<sequence length="426" mass="47926">MSQIPHKEDQDKPNLSWSLNQWLEYLLSIHTQSIDMGLERTKGVFDTLKIHFGQAKVVLVAGTNGKGTTCRVVEKGLLQNNKTVAVYSSPHITDFKERLRINDNLLSDEQFISAFMQVEKARGDTPLTYFEFTTLAAMYLMMNNQTDFVLLEVGLGGRLDAVNVVNPDMAVITSIGLDHQDWLGDTRDQIAIEKAGVFRPHLPVIIGEQDPPQSLINEVDRLAAQATWQGRDFTFQADQNSWHWHNTNCDFDELVTPMIPMQNVSTGLEVLHRLGIDLNQHKVNQLIQQTSLPGRFERVLSQPEVILDVAHNPQATSHLKERINQCQFKQLRLVLAMLADKDISASIAPLEALNATWYLASLTVPRGASSKKLKSLFNDDQKVIDFETVSDALNRAIKEADPQDLIVVFGSFFTVCQAKEALTHLR</sequence>
<evidence type="ECO:0000256" key="12">
    <source>
        <dbReference type="ARBA" id="ARBA00022842"/>
    </source>
</evidence>
<dbReference type="Pfam" id="PF08245">
    <property type="entry name" value="Mur_ligase_M"/>
    <property type="match status" value="1"/>
</dbReference>
<evidence type="ECO:0000256" key="3">
    <source>
        <dbReference type="ARBA" id="ARBA00005150"/>
    </source>
</evidence>
<evidence type="ECO:0000256" key="4">
    <source>
        <dbReference type="ARBA" id="ARBA00008276"/>
    </source>
</evidence>
<keyword evidence="9" id="KW-0479">Metal-binding</keyword>
<dbReference type="InterPro" id="IPR036615">
    <property type="entry name" value="Mur_ligase_C_dom_sf"/>
</dbReference>
<dbReference type="EC" id="6.3.2.17" evidence="6"/>
<feature type="domain" description="Mur ligase central" evidence="23">
    <location>
        <begin position="60"/>
        <end position="218"/>
    </location>
</feature>
<protein>
    <recommendedName>
        <fullName evidence="7">Dihydrofolate synthase/folylpolyglutamate synthase</fullName>
        <ecNumber evidence="5">6.3.2.12</ecNumber>
        <ecNumber evidence="6">6.3.2.17</ecNumber>
    </recommendedName>
    <alternativeName>
        <fullName evidence="16">Folylpoly-gamma-glutamate synthetase-dihydrofolate synthetase</fullName>
    </alternativeName>
    <alternativeName>
        <fullName evidence="14">Folylpolyglutamate synthetase</fullName>
    </alternativeName>
    <alternativeName>
        <fullName evidence="15">Tetrahydrofolylpolyglutamate synthase</fullName>
    </alternativeName>
</protein>
<dbReference type="EMBL" id="BAAAFD010000008">
    <property type="protein sequence ID" value="GAA0858394.1"/>
    <property type="molecule type" value="Genomic_DNA"/>
</dbReference>
<evidence type="ECO:0000256" key="20">
    <source>
        <dbReference type="ARBA" id="ARBA00049161"/>
    </source>
</evidence>
<dbReference type="PIRSF" id="PIRSF001563">
    <property type="entry name" value="Folylpolyglu_synth"/>
    <property type="match status" value="1"/>
</dbReference>
<comment type="catalytic activity">
    <reaction evidence="20">
        <text>7,8-dihydropteroate + L-glutamate + ATP = 7,8-dihydrofolate + ADP + phosphate + H(+)</text>
        <dbReference type="Rhea" id="RHEA:23584"/>
        <dbReference type="ChEBI" id="CHEBI:15378"/>
        <dbReference type="ChEBI" id="CHEBI:17839"/>
        <dbReference type="ChEBI" id="CHEBI:29985"/>
        <dbReference type="ChEBI" id="CHEBI:30616"/>
        <dbReference type="ChEBI" id="CHEBI:43474"/>
        <dbReference type="ChEBI" id="CHEBI:57451"/>
        <dbReference type="ChEBI" id="CHEBI:456216"/>
        <dbReference type="EC" id="6.3.2.12"/>
    </reaction>
</comment>
<evidence type="ECO:0000256" key="1">
    <source>
        <dbReference type="ARBA" id="ARBA00002714"/>
    </source>
</evidence>
<evidence type="ECO:0000256" key="11">
    <source>
        <dbReference type="ARBA" id="ARBA00022840"/>
    </source>
</evidence>
<evidence type="ECO:0000256" key="17">
    <source>
        <dbReference type="ARBA" id="ARBA00047493"/>
    </source>
</evidence>
<evidence type="ECO:0000256" key="13">
    <source>
        <dbReference type="ARBA" id="ARBA00022909"/>
    </source>
</evidence>
<proteinExistence type="inferred from homology"/>
<keyword evidence="25" id="KW-1185">Reference proteome</keyword>
<evidence type="ECO:0000256" key="14">
    <source>
        <dbReference type="ARBA" id="ARBA00030048"/>
    </source>
</evidence>
<comment type="function">
    <text evidence="1">Functions in two distinct reactions of the de novo folate biosynthetic pathway. Catalyzes the addition of a glutamate residue to dihydropteroate (7,8-dihydropteroate or H2Pte) to form dihydrofolate (7,8-dihydrofolate monoglutamate or H2Pte-Glu). Also catalyzes successive additions of L-glutamate to tetrahydrofolate or 10-formyltetrahydrofolate or 5,10-methylenetetrahydrofolate, leading to folylpolyglutamate derivatives.</text>
</comment>
<evidence type="ECO:0000256" key="8">
    <source>
        <dbReference type="ARBA" id="ARBA00022598"/>
    </source>
</evidence>
<keyword evidence="10 21" id="KW-0547">Nucleotide-binding</keyword>
<comment type="catalytic activity">
    <reaction evidence="19">
        <text>(6R)-5,10-methylenetetrahydrofolyl-(gamma-L-Glu)(n) + L-glutamate + ATP = (6R)-5,10-methylenetetrahydrofolyl-(gamma-L-Glu)(n+1) + ADP + phosphate + H(+)</text>
        <dbReference type="Rhea" id="RHEA:51912"/>
        <dbReference type="Rhea" id="RHEA-COMP:13257"/>
        <dbReference type="Rhea" id="RHEA-COMP:13258"/>
        <dbReference type="ChEBI" id="CHEBI:15378"/>
        <dbReference type="ChEBI" id="CHEBI:29985"/>
        <dbReference type="ChEBI" id="CHEBI:30616"/>
        <dbReference type="ChEBI" id="CHEBI:43474"/>
        <dbReference type="ChEBI" id="CHEBI:136572"/>
        <dbReference type="ChEBI" id="CHEBI:456216"/>
        <dbReference type="EC" id="6.3.2.17"/>
    </reaction>
</comment>
<dbReference type="PANTHER" id="PTHR11136:SF0">
    <property type="entry name" value="DIHYDROFOLATE SYNTHETASE-RELATED"/>
    <property type="match status" value="1"/>
</dbReference>
<dbReference type="InterPro" id="IPR013221">
    <property type="entry name" value="Mur_ligase_cen"/>
</dbReference>
<dbReference type="PANTHER" id="PTHR11136">
    <property type="entry name" value="FOLYLPOLYGLUTAMATE SYNTHASE-RELATED"/>
    <property type="match status" value="1"/>
</dbReference>
<keyword evidence="11 21" id="KW-0067">ATP-binding</keyword>
<evidence type="ECO:0000256" key="2">
    <source>
        <dbReference type="ARBA" id="ARBA00004799"/>
    </source>
</evidence>
<evidence type="ECO:0000256" key="16">
    <source>
        <dbReference type="ARBA" id="ARBA00032510"/>
    </source>
</evidence>
<evidence type="ECO:0000256" key="18">
    <source>
        <dbReference type="ARBA" id="ARBA00047808"/>
    </source>
</evidence>
<keyword evidence="13" id="KW-0289">Folate biosynthesis</keyword>
<evidence type="ECO:0000256" key="9">
    <source>
        <dbReference type="ARBA" id="ARBA00022723"/>
    </source>
</evidence>
<dbReference type="NCBIfam" id="TIGR01499">
    <property type="entry name" value="folC"/>
    <property type="match status" value="1"/>
</dbReference>
<evidence type="ECO:0000256" key="7">
    <source>
        <dbReference type="ARBA" id="ARBA00019357"/>
    </source>
</evidence>
<evidence type="ECO:0000256" key="21">
    <source>
        <dbReference type="PIRNR" id="PIRNR001563"/>
    </source>
</evidence>
<comment type="pathway">
    <text evidence="2">Cofactor biosynthesis; tetrahydrofolate biosynthesis; 7,8-dihydrofolate from 2-amino-4-hydroxy-6-hydroxymethyl-7,8-dihydropteridine diphosphate and 4-aminobenzoate: step 2/2.</text>
</comment>
<dbReference type="InterPro" id="IPR001645">
    <property type="entry name" value="Folylpolyglutamate_synth"/>
</dbReference>
<comment type="catalytic activity">
    <reaction evidence="17">
        <text>(6S)-5,6,7,8-tetrahydrofolyl-(gamma-L-Glu)(n) + L-glutamate + ATP = (6S)-5,6,7,8-tetrahydrofolyl-(gamma-L-Glu)(n+1) + ADP + phosphate + H(+)</text>
        <dbReference type="Rhea" id="RHEA:10580"/>
        <dbReference type="Rhea" id="RHEA-COMP:14738"/>
        <dbReference type="Rhea" id="RHEA-COMP:14740"/>
        <dbReference type="ChEBI" id="CHEBI:15378"/>
        <dbReference type="ChEBI" id="CHEBI:29985"/>
        <dbReference type="ChEBI" id="CHEBI:30616"/>
        <dbReference type="ChEBI" id="CHEBI:43474"/>
        <dbReference type="ChEBI" id="CHEBI:141005"/>
        <dbReference type="ChEBI" id="CHEBI:456216"/>
        <dbReference type="EC" id="6.3.2.17"/>
    </reaction>
</comment>
<dbReference type="SUPFAM" id="SSF53623">
    <property type="entry name" value="MurD-like peptide ligases, catalytic domain"/>
    <property type="match status" value="1"/>
</dbReference>
<dbReference type="EC" id="6.3.2.12" evidence="5"/>
<dbReference type="Pfam" id="PF02875">
    <property type="entry name" value="Mur_ligase_C"/>
    <property type="match status" value="1"/>
</dbReference>
<dbReference type="Proteomes" id="UP001500359">
    <property type="component" value="Unassembled WGS sequence"/>
</dbReference>
<dbReference type="NCBIfam" id="NF008101">
    <property type="entry name" value="PRK10846.1"/>
    <property type="match status" value="1"/>
</dbReference>
<dbReference type="Gene3D" id="3.40.1190.10">
    <property type="entry name" value="Mur-like, catalytic domain"/>
    <property type="match status" value="1"/>
</dbReference>
<evidence type="ECO:0000256" key="5">
    <source>
        <dbReference type="ARBA" id="ARBA00013023"/>
    </source>
</evidence>
<dbReference type="InterPro" id="IPR004101">
    <property type="entry name" value="Mur_ligase_C"/>
</dbReference>
<evidence type="ECO:0000313" key="24">
    <source>
        <dbReference type="EMBL" id="GAA0858394.1"/>
    </source>
</evidence>
<evidence type="ECO:0000259" key="23">
    <source>
        <dbReference type="Pfam" id="PF08245"/>
    </source>
</evidence>
<dbReference type="InterPro" id="IPR036565">
    <property type="entry name" value="Mur-like_cat_sf"/>
</dbReference>
<dbReference type="Gene3D" id="3.90.190.20">
    <property type="entry name" value="Mur ligase, C-terminal domain"/>
    <property type="match status" value="1"/>
</dbReference>
<evidence type="ECO:0000256" key="15">
    <source>
        <dbReference type="ARBA" id="ARBA00030592"/>
    </source>
</evidence>
<gene>
    <name evidence="24" type="primary">folC</name>
    <name evidence="24" type="ORF">GCM10009114_27860</name>
</gene>
<reference evidence="24 25" key="1">
    <citation type="journal article" date="2019" name="Int. J. Syst. Evol. Microbiol.">
        <title>The Global Catalogue of Microorganisms (GCM) 10K type strain sequencing project: providing services to taxonomists for standard genome sequencing and annotation.</title>
        <authorList>
            <consortium name="The Broad Institute Genomics Platform"/>
            <consortium name="The Broad Institute Genome Sequencing Center for Infectious Disease"/>
            <person name="Wu L."/>
            <person name="Ma J."/>
        </authorList>
    </citation>
    <scope>NUCLEOTIDE SEQUENCE [LARGE SCALE GENOMIC DNA]</scope>
    <source>
        <strain evidence="24 25">JCM 15896</strain>
    </source>
</reference>
<evidence type="ECO:0000256" key="6">
    <source>
        <dbReference type="ARBA" id="ARBA00013025"/>
    </source>
</evidence>
<comment type="pathway">
    <text evidence="3">Cofactor biosynthesis; tetrahydrofolylpolyglutamate biosynthesis.</text>
</comment>
<evidence type="ECO:0000256" key="19">
    <source>
        <dbReference type="ARBA" id="ARBA00049035"/>
    </source>
</evidence>
<organism evidence="24 25">
    <name type="scientific">Aliiglaciecola litoralis</name>
    <dbReference type="NCBI Taxonomy" id="582857"/>
    <lineage>
        <taxon>Bacteria</taxon>
        <taxon>Pseudomonadati</taxon>
        <taxon>Pseudomonadota</taxon>
        <taxon>Gammaproteobacteria</taxon>
        <taxon>Alteromonadales</taxon>
        <taxon>Alteromonadaceae</taxon>
        <taxon>Aliiglaciecola</taxon>
    </lineage>
</organism>
<accession>A0ABN1LNU2</accession>
<comment type="similarity">
    <text evidence="4 21">Belongs to the folylpolyglutamate synthase family.</text>
</comment>
<feature type="domain" description="Mur ligase C-terminal" evidence="22">
    <location>
        <begin position="294"/>
        <end position="412"/>
    </location>
</feature>
<dbReference type="RefSeq" id="WP_343860983.1">
    <property type="nucleotide sequence ID" value="NZ_BAAAFD010000008.1"/>
</dbReference>
<evidence type="ECO:0000259" key="22">
    <source>
        <dbReference type="Pfam" id="PF02875"/>
    </source>
</evidence>
<keyword evidence="12" id="KW-0460">Magnesium</keyword>
<comment type="caution">
    <text evidence="24">The sequence shown here is derived from an EMBL/GenBank/DDBJ whole genome shotgun (WGS) entry which is preliminary data.</text>
</comment>
<keyword evidence="8 21" id="KW-0436">Ligase</keyword>
<evidence type="ECO:0000256" key="10">
    <source>
        <dbReference type="ARBA" id="ARBA00022741"/>
    </source>
</evidence>
<evidence type="ECO:0000313" key="25">
    <source>
        <dbReference type="Proteomes" id="UP001500359"/>
    </source>
</evidence>
<comment type="catalytic activity">
    <reaction evidence="18">
        <text>10-formyltetrahydrofolyl-(gamma-L-Glu)(n) + L-glutamate + ATP = 10-formyltetrahydrofolyl-(gamma-L-Glu)(n+1) + ADP + phosphate + H(+)</text>
        <dbReference type="Rhea" id="RHEA:51904"/>
        <dbReference type="Rhea" id="RHEA-COMP:13088"/>
        <dbReference type="Rhea" id="RHEA-COMP:14300"/>
        <dbReference type="ChEBI" id="CHEBI:15378"/>
        <dbReference type="ChEBI" id="CHEBI:29985"/>
        <dbReference type="ChEBI" id="CHEBI:30616"/>
        <dbReference type="ChEBI" id="CHEBI:43474"/>
        <dbReference type="ChEBI" id="CHEBI:134413"/>
        <dbReference type="ChEBI" id="CHEBI:456216"/>
        <dbReference type="EC" id="6.3.2.17"/>
    </reaction>
</comment>
<dbReference type="SUPFAM" id="SSF53244">
    <property type="entry name" value="MurD-like peptide ligases, peptide-binding domain"/>
    <property type="match status" value="1"/>
</dbReference>
<name>A0ABN1LNU2_9ALTE</name>